<evidence type="ECO:0000256" key="1">
    <source>
        <dbReference type="SAM" id="MobiDB-lite"/>
    </source>
</evidence>
<comment type="caution">
    <text evidence="2">The sequence shown here is derived from an EMBL/GenBank/DDBJ whole genome shotgun (WGS) entry which is preliminary data.</text>
</comment>
<organism evidence="2 3">
    <name type="scientific">Scylla paramamosain</name>
    <name type="common">Mud crab</name>
    <dbReference type="NCBI Taxonomy" id="85552"/>
    <lineage>
        <taxon>Eukaryota</taxon>
        <taxon>Metazoa</taxon>
        <taxon>Ecdysozoa</taxon>
        <taxon>Arthropoda</taxon>
        <taxon>Crustacea</taxon>
        <taxon>Multicrustacea</taxon>
        <taxon>Malacostraca</taxon>
        <taxon>Eumalacostraca</taxon>
        <taxon>Eucarida</taxon>
        <taxon>Decapoda</taxon>
        <taxon>Pleocyemata</taxon>
        <taxon>Brachyura</taxon>
        <taxon>Eubrachyura</taxon>
        <taxon>Portunoidea</taxon>
        <taxon>Portunidae</taxon>
        <taxon>Portuninae</taxon>
        <taxon>Scylla</taxon>
    </lineage>
</organism>
<dbReference type="AlphaFoldDB" id="A0AAW0SIG6"/>
<feature type="compositionally biased region" description="Polar residues" evidence="1">
    <location>
        <begin position="49"/>
        <end position="60"/>
    </location>
</feature>
<protein>
    <submittedName>
        <fullName evidence="2">Uncharacterized protein</fullName>
    </submittedName>
</protein>
<dbReference type="Proteomes" id="UP001487740">
    <property type="component" value="Unassembled WGS sequence"/>
</dbReference>
<reference evidence="2 3" key="1">
    <citation type="submission" date="2023-03" db="EMBL/GenBank/DDBJ databases">
        <title>High-quality genome of Scylla paramamosain provides insights in environmental adaptation.</title>
        <authorList>
            <person name="Zhang L."/>
        </authorList>
    </citation>
    <scope>NUCLEOTIDE SEQUENCE [LARGE SCALE GENOMIC DNA]</scope>
    <source>
        <strain evidence="2">LZ_2023a</strain>
        <tissue evidence="2">Muscle</tissue>
    </source>
</reference>
<evidence type="ECO:0000313" key="2">
    <source>
        <dbReference type="EMBL" id="KAK8374666.1"/>
    </source>
</evidence>
<accession>A0AAW0SIG6</accession>
<sequence length="216" mass="24149">MHPLPHLPHQQPPPPPSPSSHHRYPRLGLHLLQPASLTPREATRGLSAAQVSPSSSTPQKSLPPRDPHGDCGVGAGWWRETDRRLQTSSKLTGGGCRAASTHHHRLQQPPPHCSSFLYTNPHPLSITKKEQEPERRDKDECHVSPTPTSLTYKLLKDAISLDSFDNDGGLNLQLLLASLLSFFDMVHFLMPCQCTLHLSSQHLWWSAQWLVMYIIA</sequence>
<keyword evidence="3" id="KW-1185">Reference proteome</keyword>
<name>A0AAW0SIG6_SCYPA</name>
<dbReference type="EMBL" id="JARAKH010000262">
    <property type="protein sequence ID" value="KAK8374666.1"/>
    <property type="molecule type" value="Genomic_DNA"/>
</dbReference>
<gene>
    <name evidence="2" type="ORF">O3P69_016165</name>
</gene>
<proteinExistence type="predicted"/>
<evidence type="ECO:0000313" key="3">
    <source>
        <dbReference type="Proteomes" id="UP001487740"/>
    </source>
</evidence>
<feature type="region of interest" description="Disordered" evidence="1">
    <location>
        <begin position="1"/>
        <end position="112"/>
    </location>
</feature>